<keyword evidence="1" id="KW-1133">Transmembrane helix</keyword>
<dbReference type="EMBL" id="CP119312">
    <property type="protein sequence ID" value="WEK06565.1"/>
    <property type="molecule type" value="Genomic_DNA"/>
</dbReference>
<feature type="transmembrane region" description="Helical" evidence="1">
    <location>
        <begin position="210"/>
        <end position="230"/>
    </location>
</feature>
<proteinExistence type="predicted"/>
<feature type="transmembrane region" description="Helical" evidence="1">
    <location>
        <begin position="42"/>
        <end position="62"/>
    </location>
</feature>
<reference evidence="2" key="1">
    <citation type="submission" date="2023-03" db="EMBL/GenBank/DDBJ databases">
        <title>Andean soil-derived lignocellulolytic bacterial consortium as a source of novel taxa and putative plastic-active enzymes.</title>
        <authorList>
            <person name="Diaz-Garcia L."/>
            <person name="Chuvochina M."/>
            <person name="Feuerriegel G."/>
            <person name="Bunk B."/>
            <person name="Sproer C."/>
            <person name="Streit W.R."/>
            <person name="Rodriguez L.M."/>
            <person name="Overmann J."/>
            <person name="Jimenez D.J."/>
        </authorList>
    </citation>
    <scope>NUCLEOTIDE SEQUENCE</scope>
    <source>
        <strain evidence="2">MAG 4196</strain>
    </source>
</reference>
<feature type="transmembrane region" description="Helical" evidence="1">
    <location>
        <begin position="181"/>
        <end position="198"/>
    </location>
</feature>
<keyword evidence="1" id="KW-0472">Membrane</keyword>
<sequence length="401" mass="42726">MTTLHSLLANSVVSAAALAGTLAAIAVVRIRPDRDGLSSRLVFALTLVSLVLAMRLLAWNVHHGIFETLTRLFAAWIPLAALLVLEGLQRRHAPALMKQASLIGGVLFSVLAFVSGNLGLPLYALLAFQLGSFAAIYVLAITGSDDGLTEQEKRVIARIRFALPVLAVFLASDYGVFEQVVPVRASGVAILFFCWMAISSTNGTTGRRDAAFAFVITALLGAIIGLSATAMAQMDWAFAVQLSAMTLCTGILALVLNETVNAFAVTRRNDIMLALTTADTSSVRAFITSVAAASPLDGSTILDESELAQFDVPTLRAAFARQPVLRPRDIAMLPEDARQQFDSLLITHDATHLLMLAAHPLLVMATTLPSVGRSSAIETELALVQRMASLISRREDSDGTA</sequence>
<accession>A0AAJ5VYL0</accession>
<feature type="transmembrane region" description="Helical" evidence="1">
    <location>
        <begin position="122"/>
        <end position="143"/>
    </location>
</feature>
<feature type="transmembrane region" description="Helical" evidence="1">
    <location>
        <begin position="100"/>
        <end position="116"/>
    </location>
</feature>
<feature type="transmembrane region" description="Helical" evidence="1">
    <location>
        <begin position="236"/>
        <end position="257"/>
    </location>
</feature>
<dbReference type="Proteomes" id="UP001217476">
    <property type="component" value="Chromosome"/>
</dbReference>
<protein>
    <submittedName>
        <fullName evidence="2">Uncharacterized protein</fullName>
    </submittedName>
</protein>
<evidence type="ECO:0000313" key="3">
    <source>
        <dbReference type="Proteomes" id="UP001217476"/>
    </source>
</evidence>
<keyword evidence="1" id="KW-0812">Transmembrane</keyword>
<name>A0AAJ5VYL0_9HYPH</name>
<evidence type="ECO:0000256" key="1">
    <source>
        <dbReference type="SAM" id="Phobius"/>
    </source>
</evidence>
<gene>
    <name evidence="2" type="ORF">P0Y65_10075</name>
</gene>
<feature type="transmembrane region" description="Helical" evidence="1">
    <location>
        <begin position="155"/>
        <end position="175"/>
    </location>
</feature>
<organism evidence="2 3">
    <name type="scientific">Candidatus Devosia phytovorans</name>
    <dbReference type="NCBI Taxonomy" id="3121372"/>
    <lineage>
        <taxon>Bacteria</taxon>
        <taxon>Pseudomonadati</taxon>
        <taxon>Pseudomonadota</taxon>
        <taxon>Alphaproteobacteria</taxon>
        <taxon>Hyphomicrobiales</taxon>
        <taxon>Devosiaceae</taxon>
        <taxon>Devosia</taxon>
    </lineage>
</organism>
<feature type="transmembrane region" description="Helical" evidence="1">
    <location>
        <begin position="12"/>
        <end position="30"/>
    </location>
</feature>
<dbReference type="AlphaFoldDB" id="A0AAJ5VYL0"/>
<evidence type="ECO:0000313" key="2">
    <source>
        <dbReference type="EMBL" id="WEK06565.1"/>
    </source>
</evidence>
<feature type="transmembrane region" description="Helical" evidence="1">
    <location>
        <begin position="68"/>
        <end position="88"/>
    </location>
</feature>